<gene>
    <name evidence="10" type="ORF">TCIL3000_8_3400</name>
</gene>
<keyword evidence="3 9" id="KW-0813">Transport</keyword>
<comment type="similarity">
    <text evidence="2 9">Belongs to the mitochondrial carrier (TC 2.A.29) family.</text>
</comment>
<dbReference type="InterPro" id="IPR018108">
    <property type="entry name" value="MCP_transmembrane"/>
</dbReference>
<feature type="repeat" description="Solcar" evidence="8">
    <location>
        <begin position="13"/>
        <end position="95"/>
    </location>
</feature>
<sequence>MEESGGKKRDAQPSASDVALASSCATFLTKSLLHPIDTTKCRIQSSSRKSVRSLCRQYHGMWGPKYLYSGLPVKLVFTVPYQSLYMTTYTATKGVLDRCNAESQSRVMFLCRTIGAATAAELSGCILRVPMETMKMRLQAGAVRSTAAAVYQIRNHGFAGFRRMVLPQTILHDIPYSATQWIVYETFRPWTKKITESNQPGEQTGDKLPGTTRFYSYVQRFLRTVVAGGFSALAASILTIPLDAIRTRTVVAASVNPNITISSLVQETYRLGGIRMFFKGGVTRVFWVTSNMALYLPLYELLLSSMQS</sequence>
<evidence type="ECO:0000256" key="1">
    <source>
        <dbReference type="ARBA" id="ARBA00004141"/>
    </source>
</evidence>
<dbReference type="VEuPathDB" id="TriTrypDB:TcIL3000_8_3400"/>
<evidence type="ECO:0000256" key="6">
    <source>
        <dbReference type="ARBA" id="ARBA00022989"/>
    </source>
</evidence>
<keyword evidence="4 8" id="KW-0812">Transmembrane</keyword>
<feature type="repeat" description="Solcar" evidence="8">
    <location>
        <begin position="219"/>
        <end position="305"/>
    </location>
</feature>
<accession>G0URV9</accession>
<keyword evidence="6" id="KW-1133">Transmembrane helix</keyword>
<dbReference type="InterPro" id="IPR023395">
    <property type="entry name" value="MCP_dom_sf"/>
</dbReference>
<dbReference type="PROSITE" id="PS50920">
    <property type="entry name" value="SOLCAR"/>
    <property type="match status" value="3"/>
</dbReference>
<dbReference type="AlphaFoldDB" id="G0URV9"/>
<feature type="repeat" description="Solcar" evidence="8">
    <location>
        <begin position="107"/>
        <end position="190"/>
    </location>
</feature>
<proteinExistence type="inferred from homology"/>
<reference evidence="10" key="1">
    <citation type="journal article" date="2012" name="Proc. Natl. Acad. Sci. U.S.A.">
        <title>Antigenic diversity is generated by distinct evolutionary mechanisms in African trypanosome species.</title>
        <authorList>
            <person name="Jackson A.P."/>
            <person name="Berry A."/>
            <person name="Aslett M."/>
            <person name="Allison H.C."/>
            <person name="Burton P."/>
            <person name="Vavrova-Anderson J."/>
            <person name="Brown R."/>
            <person name="Browne H."/>
            <person name="Corton N."/>
            <person name="Hauser H."/>
            <person name="Gamble J."/>
            <person name="Gilderthorp R."/>
            <person name="Marcello L."/>
            <person name="McQuillan J."/>
            <person name="Otto T.D."/>
            <person name="Quail M.A."/>
            <person name="Sanders M.J."/>
            <person name="van Tonder A."/>
            <person name="Ginger M.L."/>
            <person name="Field M.C."/>
            <person name="Barry J.D."/>
            <person name="Hertz-Fowler C."/>
            <person name="Berriman M."/>
        </authorList>
    </citation>
    <scope>NUCLEOTIDE SEQUENCE</scope>
    <source>
        <strain evidence="10">IL3000</strain>
    </source>
</reference>
<name>G0URV9_TRYCI</name>
<evidence type="ECO:0000256" key="5">
    <source>
        <dbReference type="ARBA" id="ARBA00022737"/>
    </source>
</evidence>
<evidence type="ECO:0000256" key="4">
    <source>
        <dbReference type="ARBA" id="ARBA00022692"/>
    </source>
</evidence>
<dbReference type="PANTHER" id="PTHR45667">
    <property type="entry name" value="S-ADENOSYLMETHIONINE MITOCHONDRIAL CARRIER PROTEIN"/>
    <property type="match status" value="1"/>
</dbReference>
<evidence type="ECO:0000256" key="9">
    <source>
        <dbReference type="RuleBase" id="RU000488"/>
    </source>
</evidence>
<evidence type="ECO:0000256" key="3">
    <source>
        <dbReference type="ARBA" id="ARBA00022448"/>
    </source>
</evidence>
<dbReference type="Pfam" id="PF00153">
    <property type="entry name" value="Mito_carr"/>
    <property type="match status" value="3"/>
</dbReference>
<evidence type="ECO:0000256" key="8">
    <source>
        <dbReference type="PROSITE-ProRule" id="PRU00282"/>
    </source>
</evidence>
<dbReference type="GO" id="GO:0016020">
    <property type="term" value="C:membrane"/>
    <property type="evidence" value="ECO:0007669"/>
    <property type="project" value="UniProtKB-SubCell"/>
</dbReference>
<protein>
    <submittedName>
        <fullName evidence="10">Putative mitochondrial carrier protein</fullName>
    </submittedName>
</protein>
<keyword evidence="7 8" id="KW-0472">Membrane</keyword>
<dbReference type="EMBL" id="HE575321">
    <property type="protein sequence ID" value="CCC92121.1"/>
    <property type="molecule type" value="Genomic_DNA"/>
</dbReference>
<evidence type="ECO:0000313" key="10">
    <source>
        <dbReference type="EMBL" id="CCC92121.1"/>
    </source>
</evidence>
<organism evidence="10">
    <name type="scientific">Trypanosoma congolense (strain IL3000)</name>
    <dbReference type="NCBI Taxonomy" id="1068625"/>
    <lineage>
        <taxon>Eukaryota</taxon>
        <taxon>Discoba</taxon>
        <taxon>Euglenozoa</taxon>
        <taxon>Kinetoplastea</taxon>
        <taxon>Metakinetoplastina</taxon>
        <taxon>Trypanosomatida</taxon>
        <taxon>Trypanosomatidae</taxon>
        <taxon>Trypanosoma</taxon>
        <taxon>Nannomonas</taxon>
    </lineage>
</organism>
<dbReference type="SUPFAM" id="SSF103506">
    <property type="entry name" value="Mitochondrial carrier"/>
    <property type="match status" value="1"/>
</dbReference>
<keyword evidence="5" id="KW-0677">Repeat</keyword>
<dbReference type="Gene3D" id="1.50.40.10">
    <property type="entry name" value="Mitochondrial carrier domain"/>
    <property type="match status" value="1"/>
</dbReference>
<comment type="subcellular location">
    <subcellularLocation>
        <location evidence="1">Membrane</location>
        <topology evidence="1">Multi-pass membrane protein</topology>
    </subcellularLocation>
</comment>
<evidence type="ECO:0000256" key="7">
    <source>
        <dbReference type="ARBA" id="ARBA00023136"/>
    </source>
</evidence>
<evidence type="ECO:0000256" key="2">
    <source>
        <dbReference type="ARBA" id="ARBA00006375"/>
    </source>
</evidence>